<dbReference type="Proteomes" id="UP001319080">
    <property type="component" value="Unassembled WGS sequence"/>
</dbReference>
<sequence length="270" mass="31178">MKYTITAACWPLLPLILVVTACQQPAPVTIGKSDSLTIIDSTTLPEDAEYHRFHEWRTTAYYPIYYIGQVTDSLFLGREPIPRSTYSEHDTGSVLDRADIKIAVIDSTNVKIVVDTLLALPHAYRYYDKYAKEVSDSTQYYESFAVLIYNYAKAPLYVASFSELRHTVRQTKDSLGNWVDIENQISYWCGTGSQAKFIQPGQMLVAKALRKKGNLKVECRLRFHYYGNDVYSNIYLDYIDNAKIREWQQIRESAKKYDLPMPPPIQRPER</sequence>
<proteinExistence type="predicted"/>
<keyword evidence="1" id="KW-0732">Signal</keyword>
<keyword evidence="3" id="KW-1185">Reference proteome</keyword>
<accession>A0AAP2E2S3</accession>
<protein>
    <submittedName>
        <fullName evidence="2">Uncharacterized protein</fullName>
    </submittedName>
</protein>
<name>A0AAP2E2S3_9BACT</name>
<dbReference type="AlphaFoldDB" id="A0AAP2E2S3"/>
<evidence type="ECO:0000256" key="1">
    <source>
        <dbReference type="SAM" id="SignalP"/>
    </source>
</evidence>
<organism evidence="2 3">
    <name type="scientific">Dawidia cretensis</name>
    <dbReference type="NCBI Taxonomy" id="2782350"/>
    <lineage>
        <taxon>Bacteria</taxon>
        <taxon>Pseudomonadati</taxon>
        <taxon>Bacteroidota</taxon>
        <taxon>Cytophagia</taxon>
        <taxon>Cytophagales</taxon>
        <taxon>Chryseotaleaceae</taxon>
        <taxon>Dawidia</taxon>
    </lineage>
</organism>
<evidence type="ECO:0000313" key="2">
    <source>
        <dbReference type="EMBL" id="MBT1712010.1"/>
    </source>
</evidence>
<gene>
    <name evidence="2" type="ORF">KK062_27455</name>
</gene>
<comment type="caution">
    <text evidence="2">The sequence shown here is derived from an EMBL/GenBank/DDBJ whole genome shotgun (WGS) entry which is preliminary data.</text>
</comment>
<feature type="chain" id="PRO_5042983605" evidence="1">
    <location>
        <begin position="22"/>
        <end position="270"/>
    </location>
</feature>
<reference evidence="2 3" key="1">
    <citation type="submission" date="2021-05" db="EMBL/GenBank/DDBJ databases">
        <title>A Polyphasic approach of four new species of the genus Ohtaekwangia: Ohtaekwangia histidinii sp. nov., Ohtaekwangia cretensis sp. nov., Ohtaekwangia indiensis sp. nov., Ohtaekwangia reichenbachii sp. nov. from diverse environment.</title>
        <authorList>
            <person name="Octaviana S."/>
        </authorList>
    </citation>
    <scope>NUCLEOTIDE SEQUENCE [LARGE SCALE GENOMIC DNA]</scope>
    <source>
        <strain evidence="2 3">PWU5</strain>
    </source>
</reference>
<dbReference type="RefSeq" id="WP_254087578.1">
    <property type="nucleotide sequence ID" value="NZ_JAHESE010000047.1"/>
</dbReference>
<feature type="signal peptide" evidence="1">
    <location>
        <begin position="1"/>
        <end position="21"/>
    </location>
</feature>
<dbReference type="PROSITE" id="PS51257">
    <property type="entry name" value="PROKAR_LIPOPROTEIN"/>
    <property type="match status" value="1"/>
</dbReference>
<evidence type="ECO:0000313" key="3">
    <source>
        <dbReference type="Proteomes" id="UP001319080"/>
    </source>
</evidence>
<dbReference type="EMBL" id="JAHESE010000047">
    <property type="protein sequence ID" value="MBT1712010.1"/>
    <property type="molecule type" value="Genomic_DNA"/>
</dbReference>